<keyword evidence="11" id="KW-1185">Reference proteome</keyword>
<evidence type="ECO:0000256" key="3">
    <source>
        <dbReference type="ARBA" id="ARBA00022692"/>
    </source>
</evidence>
<gene>
    <name evidence="10" type="ORF">NADFUDRAFT_82885</name>
</gene>
<evidence type="ECO:0000256" key="4">
    <source>
        <dbReference type="ARBA" id="ARBA00022729"/>
    </source>
</evidence>
<dbReference type="PANTHER" id="PTHR31145:SF2">
    <property type="entry name" value="FLAVIN CARRIER PROTEIN 2"/>
    <property type="match status" value="1"/>
</dbReference>
<dbReference type="EMBL" id="KV454409">
    <property type="protein sequence ID" value="ODQ66000.1"/>
    <property type="molecule type" value="Genomic_DNA"/>
</dbReference>
<evidence type="ECO:0000256" key="2">
    <source>
        <dbReference type="ARBA" id="ARBA00010642"/>
    </source>
</evidence>
<dbReference type="InterPro" id="IPR010308">
    <property type="entry name" value="TRP_C"/>
</dbReference>
<feature type="transmembrane region" description="Helical" evidence="8">
    <location>
        <begin position="565"/>
        <end position="594"/>
    </location>
</feature>
<feature type="transmembrane region" description="Helical" evidence="8">
    <location>
        <begin position="477"/>
        <end position="498"/>
    </location>
</feature>
<dbReference type="InterPro" id="IPR032800">
    <property type="entry name" value="TRP_N"/>
</dbReference>
<feature type="region of interest" description="Disordered" evidence="7">
    <location>
        <begin position="720"/>
        <end position="739"/>
    </location>
</feature>
<dbReference type="OrthoDB" id="5212126at2759"/>
<feature type="transmembrane region" description="Helical" evidence="8">
    <location>
        <begin position="159"/>
        <end position="184"/>
    </location>
</feature>
<dbReference type="AlphaFoldDB" id="A0A1E3PL39"/>
<feature type="transmembrane region" description="Helical" evidence="8">
    <location>
        <begin position="388"/>
        <end position="408"/>
    </location>
</feature>
<dbReference type="InterPro" id="IPR040241">
    <property type="entry name" value="TRP_Flc/Pkd2-like"/>
</dbReference>
<dbReference type="Proteomes" id="UP000095009">
    <property type="component" value="Unassembled WGS sequence"/>
</dbReference>
<dbReference type="GO" id="GO:0055085">
    <property type="term" value="P:transmembrane transport"/>
    <property type="evidence" value="ECO:0007669"/>
    <property type="project" value="TreeGrafter"/>
</dbReference>
<accession>A0A1E3PL39</accession>
<evidence type="ECO:0000313" key="11">
    <source>
        <dbReference type="Proteomes" id="UP000095009"/>
    </source>
</evidence>
<keyword evidence="3 8" id="KW-0812">Transmembrane</keyword>
<comment type="similarity">
    <text evidence="2">Belongs to the transient receptor potential (TRP) ion channel family.</text>
</comment>
<evidence type="ECO:0000256" key="7">
    <source>
        <dbReference type="SAM" id="MobiDB-lite"/>
    </source>
</evidence>
<feature type="compositionally biased region" description="Polar residues" evidence="7">
    <location>
        <begin position="720"/>
        <end position="732"/>
    </location>
</feature>
<feature type="transmembrane region" description="Helical" evidence="8">
    <location>
        <begin position="414"/>
        <end position="436"/>
    </location>
</feature>
<evidence type="ECO:0000256" key="5">
    <source>
        <dbReference type="ARBA" id="ARBA00022989"/>
    </source>
</evidence>
<dbReference type="GO" id="GO:0016020">
    <property type="term" value="C:membrane"/>
    <property type="evidence" value="ECO:0007669"/>
    <property type="project" value="UniProtKB-SubCell"/>
</dbReference>
<protein>
    <submittedName>
        <fullName evidence="10">TRP-domain-containing protein</fullName>
    </submittedName>
</protein>
<evidence type="ECO:0000256" key="6">
    <source>
        <dbReference type="ARBA" id="ARBA00023136"/>
    </source>
</evidence>
<evidence type="ECO:0000256" key="8">
    <source>
        <dbReference type="SAM" id="Phobius"/>
    </source>
</evidence>
<feature type="transmembrane region" description="Helical" evidence="8">
    <location>
        <begin position="534"/>
        <end position="553"/>
    </location>
</feature>
<dbReference type="PANTHER" id="PTHR31145">
    <property type="entry name" value="INTEGRAL MEMBRANE PROTEIN (AFU_ORTHOLOGUE AFUA_7G01610)"/>
    <property type="match status" value="1"/>
</dbReference>
<keyword evidence="4" id="KW-0732">Signal</keyword>
<proteinExistence type="inferred from homology"/>
<name>A0A1E3PL39_9ASCO</name>
<feature type="transmembrane region" description="Helical" evidence="8">
    <location>
        <begin position="504"/>
        <end position="522"/>
    </location>
</feature>
<evidence type="ECO:0000256" key="1">
    <source>
        <dbReference type="ARBA" id="ARBA00004141"/>
    </source>
</evidence>
<feature type="domain" description="ML-like" evidence="9">
    <location>
        <begin position="1"/>
        <end position="128"/>
    </location>
</feature>
<comment type="subcellular location">
    <subcellularLocation>
        <location evidence="1">Membrane</location>
        <topology evidence="1">Multi-pass membrane protein</topology>
    </subcellularLocation>
</comment>
<evidence type="ECO:0000259" key="9">
    <source>
        <dbReference type="SMART" id="SM01320"/>
    </source>
</evidence>
<dbReference type="SMART" id="SM01320">
    <property type="entry name" value="TRP_N"/>
    <property type="match status" value="1"/>
</dbReference>
<organism evidence="10 11">
    <name type="scientific">Nadsonia fulvescens var. elongata DSM 6958</name>
    <dbReference type="NCBI Taxonomy" id="857566"/>
    <lineage>
        <taxon>Eukaryota</taxon>
        <taxon>Fungi</taxon>
        <taxon>Dikarya</taxon>
        <taxon>Ascomycota</taxon>
        <taxon>Saccharomycotina</taxon>
        <taxon>Dipodascomycetes</taxon>
        <taxon>Dipodascales</taxon>
        <taxon>Dipodascales incertae sedis</taxon>
        <taxon>Nadsonia</taxon>
    </lineage>
</organism>
<evidence type="ECO:0000313" key="10">
    <source>
        <dbReference type="EMBL" id="ODQ66000.1"/>
    </source>
</evidence>
<dbReference type="Pfam" id="PF14558">
    <property type="entry name" value="TRP_N"/>
    <property type="match status" value="1"/>
</dbReference>
<keyword evidence="6 8" id="KW-0472">Membrane</keyword>
<dbReference type="Pfam" id="PF06011">
    <property type="entry name" value="TRP"/>
    <property type="match status" value="1"/>
</dbReference>
<reference evidence="10 11" key="1">
    <citation type="journal article" date="2016" name="Proc. Natl. Acad. Sci. U.S.A.">
        <title>Comparative genomics of biotechnologically important yeasts.</title>
        <authorList>
            <person name="Riley R."/>
            <person name="Haridas S."/>
            <person name="Wolfe K.H."/>
            <person name="Lopes M.R."/>
            <person name="Hittinger C.T."/>
            <person name="Goeker M."/>
            <person name="Salamov A.A."/>
            <person name="Wisecaver J.H."/>
            <person name="Long T.M."/>
            <person name="Calvey C.H."/>
            <person name="Aerts A.L."/>
            <person name="Barry K.W."/>
            <person name="Choi C."/>
            <person name="Clum A."/>
            <person name="Coughlan A.Y."/>
            <person name="Deshpande S."/>
            <person name="Douglass A.P."/>
            <person name="Hanson S.J."/>
            <person name="Klenk H.-P."/>
            <person name="LaButti K.M."/>
            <person name="Lapidus A."/>
            <person name="Lindquist E.A."/>
            <person name="Lipzen A.M."/>
            <person name="Meier-Kolthoff J.P."/>
            <person name="Ohm R.A."/>
            <person name="Otillar R.P."/>
            <person name="Pangilinan J.L."/>
            <person name="Peng Y."/>
            <person name="Rokas A."/>
            <person name="Rosa C.A."/>
            <person name="Scheuner C."/>
            <person name="Sibirny A.A."/>
            <person name="Slot J.C."/>
            <person name="Stielow J.B."/>
            <person name="Sun H."/>
            <person name="Kurtzman C.P."/>
            <person name="Blackwell M."/>
            <person name="Grigoriev I.V."/>
            <person name="Jeffries T.W."/>
        </authorList>
    </citation>
    <scope>NUCLEOTIDE SEQUENCE [LARGE SCALE GENOMIC DNA]</scope>
    <source>
        <strain evidence="10 11">DSM 6958</strain>
    </source>
</reference>
<feature type="transmembrane region" description="Helical" evidence="8">
    <location>
        <begin position="131"/>
        <end position="153"/>
    </location>
</feature>
<dbReference type="STRING" id="857566.A0A1E3PL39"/>
<keyword evidence="5 8" id="KW-1133">Transmembrane helix</keyword>
<sequence>MENSQFTASRFDVVLLPGNNTAKIDIAAISTINNNISATFEVIIYGFSILTQKIDFCKVGVKQLCPIAAGHFDFSTEQKLDEKTFEMIPSIAYTMPDLDAIIRIKVHDDTDTALACVQATLTNGKTVQTNYASWAIAAVFGLGLFTSGIVSVLGHQNTAAHIASNAVSLFIYFQSVAIIGMMCVDRLPPMSAAWVQNFQWTMGLIEVPFLQDIFNWYVQATGGKVTSILPNRDLISYSVQKRASYATFDADSSFPHANLVRSAVDVSHNIAKSLPMDAIRQVATRSMFGRGDSYTFDSSVTTTNEASKDLSSKVLILKGIQRVAFLGNIEITNVFLTGFSFLGISGTFLIMGFVFFKCVLELLVKMNAIAPSRFLDYRQHWRTILKGIIYRLSLLAFPQLTVLCLWEFTVRDSAGTVAIAAVVYAVVFGLLSWASFKVITIARNSVRLYKNPAYILFSDTDCLNRFGFLYVQFRATAYYFIAPVLIHNFLKGIFIALAQDNGQVQAVAIFIIELIYLVYISWIKPYMDKRTNGFNIAISAINFVNAIFFLFFSDLFGQPAPVAGIMGIVFFILNAVFSLILLIMAIVSCIIALLSKNPDTRYQPMRDDRESFIPDANREKGGINGATADTELDALGASARTEQSAVIYEEDEDDYDEMNENISYGASNPRHRDNVYSLSTDPLASSASLNEISDPNLSAGVHSLTNDTAYKGGYKPTTTYVSNSNRDSQTSELWRGNGY</sequence>
<dbReference type="GO" id="GO:0009272">
    <property type="term" value="P:fungal-type cell wall biogenesis"/>
    <property type="evidence" value="ECO:0007669"/>
    <property type="project" value="TreeGrafter"/>
</dbReference>